<dbReference type="PANTHER" id="PTHR23526:SF4">
    <property type="entry name" value="INTEGRAL MEMBRANE TRANSPORT PROTEIN"/>
    <property type="match status" value="1"/>
</dbReference>
<keyword evidence="2 5" id="KW-0812">Transmembrane</keyword>
<dbReference type="EMBL" id="JAAVUN010000033">
    <property type="protein sequence ID" value="NKE10606.1"/>
    <property type="molecule type" value="Genomic_DNA"/>
</dbReference>
<keyword evidence="3 5" id="KW-1133">Transmembrane helix</keyword>
<feature type="transmembrane region" description="Helical" evidence="5">
    <location>
        <begin position="312"/>
        <end position="338"/>
    </location>
</feature>
<reference evidence="7 8" key="1">
    <citation type="submission" date="2020-02" db="EMBL/GenBank/DDBJ databases">
        <authorList>
            <person name="Sun Q."/>
        </authorList>
    </citation>
    <scope>NUCLEOTIDE SEQUENCE [LARGE SCALE GENOMIC DNA]</scope>
    <source>
        <strain evidence="7 8">YIM 13062</strain>
    </source>
</reference>
<evidence type="ECO:0000256" key="2">
    <source>
        <dbReference type="ARBA" id="ARBA00022692"/>
    </source>
</evidence>
<evidence type="ECO:0000313" key="8">
    <source>
        <dbReference type="Proteomes" id="UP000521379"/>
    </source>
</evidence>
<name>A0A846UAR3_9MICC</name>
<feature type="transmembrane region" description="Helical" evidence="5">
    <location>
        <begin position="36"/>
        <end position="63"/>
    </location>
</feature>
<dbReference type="PANTHER" id="PTHR23526">
    <property type="entry name" value="INTEGRAL MEMBRANE TRANSPORT PROTEIN-RELATED"/>
    <property type="match status" value="1"/>
</dbReference>
<feature type="transmembrane region" description="Helical" evidence="5">
    <location>
        <begin position="174"/>
        <end position="192"/>
    </location>
</feature>
<dbReference type="RefSeq" id="WP_119933644.1">
    <property type="nucleotide sequence ID" value="NZ_JAAVUN010000033.1"/>
</dbReference>
<feature type="transmembrane region" description="Helical" evidence="5">
    <location>
        <begin position="135"/>
        <end position="162"/>
    </location>
</feature>
<feature type="transmembrane region" description="Helical" evidence="5">
    <location>
        <begin position="252"/>
        <end position="275"/>
    </location>
</feature>
<protein>
    <submittedName>
        <fullName evidence="7">MFS transporter</fullName>
    </submittedName>
</protein>
<dbReference type="Gene3D" id="1.20.1250.20">
    <property type="entry name" value="MFS general substrate transporter like domains"/>
    <property type="match status" value="1"/>
</dbReference>
<dbReference type="InterPro" id="IPR036259">
    <property type="entry name" value="MFS_trans_sf"/>
</dbReference>
<proteinExistence type="predicted"/>
<feature type="transmembrane region" description="Helical" evidence="5">
    <location>
        <begin position="287"/>
        <end position="306"/>
    </location>
</feature>
<dbReference type="SUPFAM" id="SSF103473">
    <property type="entry name" value="MFS general substrate transporter"/>
    <property type="match status" value="1"/>
</dbReference>
<accession>A0A846UAR3</accession>
<dbReference type="Pfam" id="PF07690">
    <property type="entry name" value="MFS_1"/>
    <property type="match status" value="1"/>
</dbReference>
<dbReference type="InterPro" id="IPR011701">
    <property type="entry name" value="MFS"/>
</dbReference>
<sequence length="397" mass="40729">MSGARSLTWLWLLCAAGALTQGGLNLLRPVTSYKLMALGAGPVTIGVVTALYALLPLFPALWLGRISDRMNSLRLMLVAGVAALTLGGAGLALAPHVAVVAVSSALLGIGHLSFTVAGQTTIARTASNDQLDAGFGWFTASFSLGQMAGPLLGGLVLGTASVTGSTESMGRIEMALWVGAALAATALLPVLLKPGSSTLRPVRIDDGAPRASVGKILRTDGVVPYMLASLGLLAMIDIITAFLPVVGEEAGVAPVVIGVLLAIRGAGSILSRVVLPWLSRRFQRRNLLKASLLISAVTLAVPPLVIELEWLAGVFLAVGGFFLGLGQPLTMSMITTAVPDSWRGSALAVRLMSNRVGQVGMPLVAGVVAAPLGPAAAIWITCGVLAATGLERSIRNR</sequence>
<evidence type="ECO:0000256" key="3">
    <source>
        <dbReference type="ARBA" id="ARBA00022989"/>
    </source>
</evidence>
<dbReference type="GO" id="GO:0005886">
    <property type="term" value="C:plasma membrane"/>
    <property type="evidence" value="ECO:0007669"/>
    <property type="project" value="UniProtKB-SubCell"/>
</dbReference>
<comment type="caution">
    <text evidence="7">The sequence shown here is derived from an EMBL/GenBank/DDBJ whole genome shotgun (WGS) entry which is preliminary data.</text>
</comment>
<dbReference type="InterPro" id="IPR020846">
    <property type="entry name" value="MFS_dom"/>
</dbReference>
<dbReference type="InterPro" id="IPR052528">
    <property type="entry name" value="Sugar_transport-like"/>
</dbReference>
<keyword evidence="8" id="KW-1185">Reference proteome</keyword>
<evidence type="ECO:0000256" key="4">
    <source>
        <dbReference type="ARBA" id="ARBA00023136"/>
    </source>
</evidence>
<evidence type="ECO:0000256" key="1">
    <source>
        <dbReference type="ARBA" id="ARBA00004651"/>
    </source>
</evidence>
<feature type="domain" description="Major facilitator superfamily (MFS) profile" evidence="6">
    <location>
        <begin position="1"/>
        <end position="397"/>
    </location>
</feature>
<dbReference type="GO" id="GO:0022857">
    <property type="term" value="F:transmembrane transporter activity"/>
    <property type="evidence" value="ECO:0007669"/>
    <property type="project" value="InterPro"/>
</dbReference>
<feature type="transmembrane region" description="Helical" evidence="5">
    <location>
        <begin position="225"/>
        <end position="246"/>
    </location>
</feature>
<dbReference type="AlphaFoldDB" id="A0A846UAR3"/>
<keyword evidence="4 5" id="KW-0472">Membrane</keyword>
<dbReference type="PROSITE" id="PS50850">
    <property type="entry name" value="MFS"/>
    <property type="match status" value="1"/>
</dbReference>
<organism evidence="7 8">
    <name type="scientific">Kocuria subflava</name>
    <dbReference type="NCBI Taxonomy" id="1736139"/>
    <lineage>
        <taxon>Bacteria</taxon>
        <taxon>Bacillati</taxon>
        <taxon>Actinomycetota</taxon>
        <taxon>Actinomycetes</taxon>
        <taxon>Micrococcales</taxon>
        <taxon>Micrococcaceae</taxon>
        <taxon>Kocuria</taxon>
    </lineage>
</organism>
<comment type="subcellular location">
    <subcellularLocation>
        <location evidence="1">Cell membrane</location>
        <topology evidence="1">Multi-pass membrane protein</topology>
    </subcellularLocation>
</comment>
<dbReference type="InterPro" id="IPR001958">
    <property type="entry name" value="Tet-R_TetA/multi-R_MdtG-like"/>
</dbReference>
<dbReference type="PRINTS" id="PR01035">
    <property type="entry name" value="TCRTETA"/>
</dbReference>
<evidence type="ECO:0000313" key="7">
    <source>
        <dbReference type="EMBL" id="NKE10606.1"/>
    </source>
</evidence>
<feature type="transmembrane region" description="Helical" evidence="5">
    <location>
        <begin position="75"/>
        <end position="94"/>
    </location>
</feature>
<dbReference type="Proteomes" id="UP000521379">
    <property type="component" value="Unassembled WGS sequence"/>
</dbReference>
<evidence type="ECO:0000256" key="5">
    <source>
        <dbReference type="SAM" id="Phobius"/>
    </source>
</evidence>
<gene>
    <name evidence="7" type="ORF">GTW58_11845</name>
</gene>
<feature type="transmembrane region" description="Helical" evidence="5">
    <location>
        <begin position="100"/>
        <end position="123"/>
    </location>
</feature>
<evidence type="ECO:0000259" key="6">
    <source>
        <dbReference type="PROSITE" id="PS50850"/>
    </source>
</evidence>
<feature type="transmembrane region" description="Helical" evidence="5">
    <location>
        <begin position="359"/>
        <end position="387"/>
    </location>
</feature>